<evidence type="ECO:0000313" key="3">
    <source>
        <dbReference type="Proteomes" id="UP001152533"/>
    </source>
</evidence>
<reference evidence="2" key="1">
    <citation type="submission" date="2022-08" db="EMBL/GenBank/DDBJ databases">
        <authorList>
            <person name="Giroux E."/>
            <person name="Giroux E."/>
        </authorList>
    </citation>
    <scope>NUCLEOTIDE SEQUENCE</scope>
    <source>
        <strain evidence="2">H1091258</strain>
    </source>
</reference>
<keyword evidence="3" id="KW-1185">Reference proteome</keyword>
<dbReference type="EMBL" id="CAMGZC010001105">
    <property type="protein sequence ID" value="CAI0651549.1"/>
    <property type="molecule type" value="Genomic_DNA"/>
</dbReference>
<dbReference type="PRINTS" id="PR00081">
    <property type="entry name" value="GDHRDH"/>
</dbReference>
<comment type="caution">
    <text evidence="2">The sequence shown here is derived from an EMBL/GenBank/DDBJ whole genome shotgun (WGS) entry which is preliminary data.</text>
</comment>
<proteinExistence type="inferred from homology"/>
<name>A0A9W4S1J3_9PEZI</name>
<comment type="similarity">
    <text evidence="1">Belongs to the short-chain dehydrogenases/reductases (SDR) family.</text>
</comment>
<dbReference type="InterPro" id="IPR051468">
    <property type="entry name" value="Fungal_SecMetab_SDRs"/>
</dbReference>
<protein>
    <recommendedName>
        <fullName evidence="4">Oxidoreductase</fullName>
    </recommendedName>
</protein>
<dbReference type="PANTHER" id="PTHR43544:SF2">
    <property type="entry name" value="OXIDOREDUCTASE"/>
    <property type="match status" value="1"/>
</dbReference>
<dbReference type="GO" id="GO:0005737">
    <property type="term" value="C:cytoplasm"/>
    <property type="evidence" value="ECO:0007669"/>
    <property type="project" value="TreeGrafter"/>
</dbReference>
<dbReference type="Gene3D" id="3.40.50.720">
    <property type="entry name" value="NAD(P)-binding Rossmann-like Domain"/>
    <property type="match status" value="1"/>
</dbReference>
<dbReference type="InterPro" id="IPR036291">
    <property type="entry name" value="NAD(P)-bd_dom_sf"/>
</dbReference>
<dbReference type="InterPro" id="IPR002347">
    <property type="entry name" value="SDR_fam"/>
</dbReference>
<dbReference type="Pfam" id="PF00106">
    <property type="entry name" value="adh_short"/>
    <property type="match status" value="1"/>
</dbReference>
<evidence type="ECO:0008006" key="4">
    <source>
        <dbReference type="Google" id="ProtNLM"/>
    </source>
</evidence>
<evidence type="ECO:0000256" key="1">
    <source>
        <dbReference type="ARBA" id="ARBA00006484"/>
    </source>
</evidence>
<sequence>MQSNMNQPIPPSLTRTARRLSVTAIELVLEIIDVLPLERVLDLLAAENSIDDGGSALKAAINVDLGRLSKLWVAFNQLSLLITDRRVVSSRFRLPEMGYMCYDFNKRKTTGLEFMEKLEKDLENIFNNEILWDENFFGNQRNSRNVSLRAVCQFTPDHVDLSDYYPSDGVPKERPEGSRMKTAAECIELLPHLFSGYRRLKEARSSELRHLADLFEMYPGYLMSSKSGYYGVKNPRHITRELRGRARTWKKSKSYMMYRHPVLVPQDVCFRIFSVFLENIRLGTRDEDEVDKESKDERMERKIATMIPVDLRKDFRTAAEGIDSIDTYEGSFPRAWSSVYEQDYIDFQRVVMTDRWKVRTKSRKYGNFFPVTPKEMAWLDSFLRCVKWIESHNVIWAEDFQKYPSRYYNRSRRGIDMNTYGKTTPPKTDMLLELSDFRDFIDNAPVEEVARQLQADHDLLKHNQSKGTGTAGLPSLTALYMPKWPSARAVEVARCIWPEGWGQTWDRQIAGWRYNRMIKSIKDRLKKPQQKEAADGLKSEDVQGYQKQIPQRQLCYVCSRSLSQEQRHKTLRSMCFACGDFNLVERAYSMPGHLWLFRKTALVTGARINLGFHTALRLLRCGAFVIASSRYPEDAFSRYQKELDFEDWKDRLKIVGADFRAAKDAFALVEATKAILREEDRKLDILINNAAQTLTDPIKKEQIATTREQELLEQSAASNAVNQVVVRRGYTARVRGGATLPGISGQDMNLLEAASPTDSAVIETPMSNMQISSPPGPSHTRTVNTFVPLILIRELLPGMQDGHIVNVSSREGIFETDRNSSAKRGHHVHTNMSKAGLNMITETEAATAWKKHKVAMNTVDPGYMSAAPEYEDARGGERPIGWEDGASRVLWPIARSVREQKDPETMHVRKDYAPMWGRFLKHYGA</sequence>
<feature type="non-terminal residue" evidence="2">
    <location>
        <position position="1"/>
    </location>
</feature>
<dbReference type="PANTHER" id="PTHR43544">
    <property type="entry name" value="SHORT-CHAIN DEHYDROGENASE/REDUCTASE"/>
    <property type="match status" value="1"/>
</dbReference>
<dbReference type="Proteomes" id="UP001152533">
    <property type="component" value="Unassembled WGS sequence"/>
</dbReference>
<dbReference type="GO" id="GO:0016491">
    <property type="term" value="F:oxidoreductase activity"/>
    <property type="evidence" value="ECO:0007669"/>
    <property type="project" value="TreeGrafter"/>
</dbReference>
<dbReference type="SUPFAM" id="SSF51735">
    <property type="entry name" value="NAD(P)-binding Rossmann-fold domains"/>
    <property type="match status" value="1"/>
</dbReference>
<organism evidence="2 3">
    <name type="scientific">Colletotrichum noveboracense</name>
    <dbReference type="NCBI Taxonomy" id="2664923"/>
    <lineage>
        <taxon>Eukaryota</taxon>
        <taxon>Fungi</taxon>
        <taxon>Dikarya</taxon>
        <taxon>Ascomycota</taxon>
        <taxon>Pezizomycotina</taxon>
        <taxon>Sordariomycetes</taxon>
        <taxon>Hypocreomycetidae</taxon>
        <taxon>Glomerellales</taxon>
        <taxon>Glomerellaceae</taxon>
        <taxon>Colletotrichum</taxon>
        <taxon>Colletotrichum gloeosporioides species complex</taxon>
    </lineage>
</organism>
<dbReference type="CDD" id="cd05233">
    <property type="entry name" value="SDR_c"/>
    <property type="match status" value="1"/>
</dbReference>
<accession>A0A9W4S1J3</accession>
<evidence type="ECO:0000313" key="2">
    <source>
        <dbReference type="EMBL" id="CAI0651549.1"/>
    </source>
</evidence>
<dbReference type="AlphaFoldDB" id="A0A9W4S1J3"/>
<gene>
    <name evidence="2" type="ORF">CGXH109_LOCUS107618</name>
</gene>